<evidence type="ECO:0000256" key="1">
    <source>
        <dbReference type="SAM" id="Coils"/>
    </source>
</evidence>
<dbReference type="AlphaFoldDB" id="A0A6P8FDW5"/>
<accession>A0A6P8FDW5</accession>
<dbReference type="Pfam" id="PF00498">
    <property type="entry name" value="FHA"/>
    <property type="match status" value="1"/>
</dbReference>
<feature type="domain" description="FHA" evidence="3">
    <location>
        <begin position="19"/>
        <end position="70"/>
    </location>
</feature>
<keyword evidence="4" id="KW-1185">Reference proteome</keyword>
<gene>
    <name evidence="5" type="primary">fhad1</name>
</gene>
<dbReference type="PROSITE" id="PS50006">
    <property type="entry name" value="FHA_DOMAIN"/>
    <property type="match status" value="1"/>
</dbReference>
<organism evidence="4 5">
    <name type="scientific">Clupea harengus</name>
    <name type="common">Atlantic herring</name>
    <dbReference type="NCBI Taxonomy" id="7950"/>
    <lineage>
        <taxon>Eukaryota</taxon>
        <taxon>Metazoa</taxon>
        <taxon>Chordata</taxon>
        <taxon>Craniata</taxon>
        <taxon>Vertebrata</taxon>
        <taxon>Euteleostomi</taxon>
        <taxon>Actinopterygii</taxon>
        <taxon>Neopterygii</taxon>
        <taxon>Teleostei</taxon>
        <taxon>Clupei</taxon>
        <taxon>Clupeiformes</taxon>
        <taxon>Clupeoidei</taxon>
        <taxon>Clupeidae</taxon>
        <taxon>Clupea</taxon>
    </lineage>
</organism>
<keyword evidence="1" id="KW-0175">Coiled coil</keyword>
<feature type="region of interest" description="Disordered" evidence="2">
    <location>
        <begin position="505"/>
        <end position="537"/>
    </location>
</feature>
<dbReference type="SMART" id="SM00240">
    <property type="entry name" value="FHA"/>
    <property type="match status" value="1"/>
</dbReference>
<feature type="region of interest" description="Disordered" evidence="2">
    <location>
        <begin position="118"/>
        <end position="205"/>
    </location>
</feature>
<dbReference type="PANTHER" id="PTHR18853">
    <property type="entry name" value="FORKHEAD-ASSOCIATED DOMAIN-CONTAINING PROTEIN 1-RELATED"/>
    <property type="match status" value="1"/>
</dbReference>
<dbReference type="InterPro" id="IPR052642">
    <property type="entry name" value="CC-FHA_domain"/>
</dbReference>
<feature type="compositionally biased region" description="Basic and acidic residues" evidence="2">
    <location>
        <begin position="522"/>
        <end position="537"/>
    </location>
</feature>
<evidence type="ECO:0000313" key="4">
    <source>
        <dbReference type="Proteomes" id="UP000515152"/>
    </source>
</evidence>
<dbReference type="KEGG" id="char:105902190"/>
<dbReference type="InterPro" id="IPR000253">
    <property type="entry name" value="FHA_dom"/>
</dbReference>
<feature type="compositionally biased region" description="Low complexity" evidence="2">
    <location>
        <begin position="132"/>
        <end position="141"/>
    </location>
</feature>
<dbReference type="OrthoDB" id="687730at2759"/>
<dbReference type="GeneID" id="105902190"/>
<evidence type="ECO:0000313" key="5">
    <source>
        <dbReference type="RefSeq" id="XP_031421442.2"/>
    </source>
</evidence>
<sequence length="537" mass="60185">MKAYLNTQGLVFKLQPKITRVGRHQDNDLCLRNAGVEESHALIEWQGAEHCYVLTDLDSSHGTYVNGCRIHNASVRLSPGNQLHFGYGGSAYELIVDSSTPLPLLGRDQSAAPPVWVWGGAPINPHPPTRSPAPRTRPASAGAKQPGQSHALTPPPHRLGRSHAQTTLSHRPGQSHGLTPPSHRPGSWPGNTGSRSSARSPVASQSLQSLQHLLQEKEERVLRLGDDVCRLSVFESECVRKDHLISSLRDEVSALTHQLTHSQAQVDVTHTLNSLQTEISLKTQQIQDLKDQLCELQLSGEQVKQVVTDRDMRISSLRAQLDRLKSDNTKNSGLVSSLQGDLLSRDRHTLKLTAEIDGLRQDIRHKDAQLQNLSNKFSRKQQTDSLAHEEDVNTLKKSVESLDASLRDTKRDLRLISSDRDSLRERLQDKTQDLSSLKVELDRQRQQLVETQNQQQNTHNQLQVLRKQILQATTTATNPSHTPSDQEVLEAVRALAGQEGALQSRVQELQQQHIDKEEEMEELKNSGEEERRKRERH</sequence>
<evidence type="ECO:0000256" key="2">
    <source>
        <dbReference type="SAM" id="MobiDB-lite"/>
    </source>
</evidence>
<dbReference type="PANTHER" id="PTHR18853:SF10">
    <property type="entry name" value="FHA DOMAIN-CONTAINING PROTEIN"/>
    <property type="match status" value="1"/>
</dbReference>
<dbReference type="RefSeq" id="XP_031421442.2">
    <property type="nucleotide sequence ID" value="XM_031565582.2"/>
</dbReference>
<name>A0A6P8FDW5_CLUHA</name>
<protein>
    <submittedName>
        <fullName evidence="5">Forkhead-associated domain-containing protein 1</fullName>
    </submittedName>
</protein>
<feature type="coiled-coil region" evidence="1">
    <location>
        <begin position="420"/>
        <end position="468"/>
    </location>
</feature>
<proteinExistence type="predicted"/>
<feature type="compositionally biased region" description="Polar residues" evidence="2">
    <location>
        <begin position="189"/>
        <end position="203"/>
    </location>
</feature>
<dbReference type="Proteomes" id="UP000515152">
    <property type="component" value="Chromosome 4"/>
</dbReference>
<evidence type="ECO:0000259" key="3">
    <source>
        <dbReference type="PROSITE" id="PS50006"/>
    </source>
</evidence>
<reference evidence="5" key="1">
    <citation type="submission" date="2025-08" db="UniProtKB">
        <authorList>
            <consortium name="RefSeq"/>
        </authorList>
    </citation>
    <scope>IDENTIFICATION</scope>
</reference>
<dbReference type="CTD" id="114827"/>